<dbReference type="GeneID" id="93710680"/>
<comment type="caution">
    <text evidence="3">The sequence shown here is derived from an EMBL/GenBank/DDBJ whole genome shotgun (WGS) entry which is preliminary data.</text>
</comment>
<sequence>MDNRTFRNAMGKFATGVTVITTDIDGEVHGMTANAFMSVSLNPPLILISIDEKAKMLSKIKKSGCFSVNILSEEQQEVSMLFAGQSSDKENVSFEKRNGNSVIKESLANIICTVYGSQVAGDHTLFIGEVEDVIFRDGKPLAFYEGKYSRLTTPQLT</sequence>
<dbReference type="Gene3D" id="2.30.110.10">
    <property type="entry name" value="Electron Transport, Fmn-binding Protein, Chain A"/>
    <property type="match status" value="1"/>
</dbReference>
<dbReference type="PANTHER" id="PTHR30466:SF1">
    <property type="entry name" value="FMN REDUCTASE (NADH) RUTF"/>
    <property type="match status" value="1"/>
</dbReference>
<evidence type="ECO:0000313" key="4">
    <source>
        <dbReference type="Proteomes" id="UP000182762"/>
    </source>
</evidence>
<accession>A0A1I5ZF70</accession>
<proteinExistence type="predicted"/>
<dbReference type="SUPFAM" id="SSF50475">
    <property type="entry name" value="FMN-binding split barrel"/>
    <property type="match status" value="1"/>
</dbReference>
<organism evidence="3 4">
    <name type="scientific">Priestia endophytica DSM 13796</name>
    <dbReference type="NCBI Taxonomy" id="1121089"/>
    <lineage>
        <taxon>Bacteria</taxon>
        <taxon>Bacillati</taxon>
        <taxon>Bacillota</taxon>
        <taxon>Bacilli</taxon>
        <taxon>Bacillales</taxon>
        <taxon>Bacillaceae</taxon>
        <taxon>Priestia</taxon>
    </lineage>
</organism>
<evidence type="ECO:0000256" key="1">
    <source>
        <dbReference type="ARBA" id="ARBA00023002"/>
    </source>
</evidence>
<dbReference type="InterPro" id="IPR002563">
    <property type="entry name" value="Flavin_Rdtase-like_dom"/>
</dbReference>
<dbReference type="InterPro" id="IPR050268">
    <property type="entry name" value="NADH-dep_flavin_reductase"/>
</dbReference>
<dbReference type="InterPro" id="IPR012349">
    <property type="entry name" value="Split_barrel_FMN-bd"/>
</dbReference>
<dbReference type="Pfam" id="PF01613">
    <property type="entry name" value="Flavin_Reduct"/>
    <property type="match status" value="1"/>
</dbReference>
<dbReference type="PANTHER" id="PTHR30466">
    <property type="entry name" value="FLAVIN REDUCTASE"/>
    <property type="match status" value="1"/>
</dbReference>
<keyword evidence="1" id="KW-0560">Oxidoreductase</keyword>
<dbReference type="RefSeq" id="WP_061804296.1">
    <property type="nucleotide sequence ID" value="NZ_FOXX01000004.1"/>
</dbReference>
<dbReference type="Proteomes" id="UP000182762">
    <property type="component" value="Unassembled WGS sequence"/>
</dbReference>
<reference evidence="3 4" key="1">
    <citation type="submission" date="2016-10" db="EMBL/GenBank/DDBJ databases">
        <authorList>
            <person name="Varghese N."/>
            <person name="Submissions S."/>
        </authorList>
    </citation>
    <scope>NUCLEOTIDE SEQUENCE [LARGE SCALE GENOMIC DNA]</scope>
    <source>
        <strain evidence="3 4">DSM 13796</strain>
    </source>
</reference>
<evidence type="ECO:0000259" key="2">
    <source>
        <dbReference type="SMART" id="SM00903"/>
    </source>
</evidence>
<feature type="domain" description="Flavin reductase like" evidence="2">
    <location>
        <begin position="10"/>
        <end position="150"/>
    </location>
</feature>
<dbReference type="SMART" id="SM00903">
    <property type="entry name" value="Flavin_Reduct"/>
    <property type="match status" value="1"/>
</dbReference>
<evidence type="ECO:0000313" key="3">
    <source>
        <dbReference type="EMBL" id="SFQ55082.1"/>
    </source>
</evidence>
<gene>
    <name evidence="3" type="ORF">SAMN02745910_02006</name>
</gene>
<keyword evidence="4" id="KW-1185">Reference proteome</keyword>
<dbReference type="EMBL" id="FOXX01000004">
    <property type="protein sequence ID" value="SFQ55082.1"/>
    <property type="molecule type" value="Genomic_DNA"/>
</dbReference>
<name>A0A1I5ZF70_9BACI</name>
<protein>
    <submittedName>
        <fullName evidence="3">NADH-FMN oxidoreductase RutF, flavin reductase (DIM6/NTAB) family</fullName>
    </submittedName>
</protein>